<dbReference type="Proteomes" id="UP001165074">
    <property type="component" value="Unassembled WGS sequence"/>
</dbReference>
<keyword evidence="2" id="KW-1185">Reference proteome</keyword>
<proteinExistence type="predicted"/>
<organism evidence="1 2">
    <name type="scientific">Actinoallomurus iriomotensis</name>
    <dbReference type="NCBI Taxonomy" id="478107"/>
    <lineage>
        <taxon>Bacteria</taxon>
        <taxon>Bacillati</taxon>
        <taxon>Actinomycetota</taxon>
        <taxon>Actinomycetes</taxon>
        <taxon>Streptosporangiales</taxon>
        <taxon>Thermomonosporaceae</taxon>
        <taxon>Actinoallomurus</taxon>
    </lineage>
</organism>
<evidence type="ECO:0000313" key="2">
    <source>
        <dbReference type="Proteomes" id="UP001165074"/>
    </source>
</evidence>
<name>A0A9W6S040_9ACTN</name>
<protein>
    <submittedName>
        <fullName evidence="1">Uncharacterized protein</fullName>
    </submittedName>
</protein>
<dbReference type="AlphaFoldDB" id="A0A9W6S040"/>
<sequence length="105" mass="11371">MVDEHAVIVHLKLGDDRYGSEDERAAVRALERTLAAAIEDADAGELDGNEFGGGEAVLYAYGPHAGDLFTAMEPALRDSTIRPVYAIVRYGTATDPQSREDLIHL</sequence>
<dbReference type="RefSeq" id="WP_285572386.1">
    <property type="nucleotide sequence ID" value="NZ_BSTK01000004.1"/>
</dbReference>
<dbReference type="EMBL" id="BSTK01000004">
    <property type="protein sequence ID" value="GLY85470.1"/>
    <property type="molecule type" value="Genomic_DNA"/>
</dbReference>
<reference evidence="1" key="1">
    <citation type="submission" date="2023-03" db="EMBL/GenBank/DDBJ databases">
        <title>Actinoallomurus iriomotensis NBRC 103684.</title>
        <authorList>
            <person name="Ichikawa N."/>
            <person name="Sato H."/>
            <person name="Tonouchi N."/>
        </authorList>
    </citation>
    <scope>NUCLEOTIDE SEQUENCE</scope>
    <source>
        <strain evidence="1">NBRC 103684</strain>
    </source>
</reference>
<evidence type="ECO:0000313" key="1">
    <source>
        <dbReference type="EMBL" id="GLY85470.1"/>
    </source>
</evidence>
<comment type="caution">
    <text evidence="1">The sequence shown here is derived from an EMBL/GenBank/DDBJ whole genome shotgun (WGS) entry which is preliminary data.</text>
</comment>
<accession>A0A9W6S040</accession>
<gene>
    <name evidence="1" type="ORF">Airi02_033990</name>
</gene>